<dbReference type="GO" id="GO:0016746">
    <property type="term" value="F:acyltransferase activity"/>
    <property type="evidence" value="ECO:0007669"/>
    <property type="project" value="UniProtKB-KW"/>
</dbReference>
<organism evidence="2 3">
    <name type="scientific">Mycobacterium kansasii</name>
    <dbReference type="NCBI Taxonomy" id="1768"/>
    <lineage>
        <taxon>Bacteria</taxon>
        <taxon>Bacillati</taxon>
        <taxon>Actinomycetota</taxon>
        <taxon>Actinomycetes</taxon>
        <taxon>Mycobacteriales</taxon>
        <taxon>Mycobacteriaceae</taxon>
        <taxon>Mycobacterium</taxon>
    </lineage>
</organism>
<feature type="transmembrane region" description="Helical" evidence="1">
    <location>
        <begin position="20"/>
        <end position="42"/>
    </location>
</feature>
<keyword evidence="2" id="KW-0012">Acyltransferase</keyword>
<name>A0A1V3WAW9_MYCKA</name>
<accession>A0A1V3WAW9</accession>
<evidence type="ECO:0000256" key="1">
    <source>
        <dbReference type="SAM" id="Phobius"/>
    </source>
</evidence>
<dbReference type="AlphaFoldDB" id="A0A1V3WAW9"/>
<dbReference type="Proteomes" id="UP000189229">
    <property type="component" value="Unassembled WGS sequence"/>
</dbReference>
<comment type="caution">
    <text evidence="2">The sequence shown here is derived from an EMBL/GenBank/DDBJ whole genome shotgun (WGS) entry which is preliminary data.</text>
</comment>
<protein>
    <submittedName>
        <fullName evidence="2">Putative acyltransferase 3</fullName>
    </submittedName>
</protein>
<dbReference type="EMBL" id="MVBM01000019">
    <property type="protein sequence ID" value="OOK63401.1"/>
    <property type="molecule type" value="Genomic_DNA"/>
</dbReference>
<sequence length="56" mass="6149">MTHIGDPTFDGYLNFELQRALNIVGSSGVRLMVATFPIAAAARNRRRSTRRTSPTG</sequence>
<proteinExistence type="predicted"/>
<evidence type="ECO:0000313" key="3">
    <source>
        <dbReference type="Proteomes" id="UP000189229"/>
    </source>
</evidence>
<keyword evidence="2" id="KW-0808">Transferase</keyword>
<gene>
    <name evidence="2" type="ORF">BZL30_9478</name>
</gene>
<keyword evidence="1" id="KW-0472">Membrane</keyword>
<evidence type="ECO:0000313" key="2">
    <source>
        <dbReference type="EMBL" id="OOK63401.1"/>
    </source>
</evidence>
<keyword evidence="1" id="KW-1133">Transmembrane helix</keyword>
<keyword evidence="1" id="KW-0812">Transmembrane</keyword>
<reference evidence="2 3" key="1">
    <citation type="submission" date="2017-02" db="EMBL/GenBank/DDBJ databases">
        <title>Complete genome sequences of Mycobacterium kansasii strains isolated from rhesus macaques.</title>
        <authorList>
            <person name="Panda A."/>
            <person name="Nagaraj S."/>
            <person name="Zhao X."/>
            <person name="Tettelin H."/>
            <person name="Detolla L.J."/>
        </authorList>
    </citation>
    <scope>NUCLEOTIDE SEQUENCE [LARGE SCALE GENOMIC DNA]</scope>
    <source>
        <strain evidence="2 3">11-3813</strain>
    </source>
</reference>